<evidence type="ECO:0000256" key="1">
    <source>
        <dbReference type="ARBA" id="ARBA00022630"/>
    </source>
</evidence>
<keyword evidence="7" id="KW-1185">Reference proteome</keyword>
<gene>
    <name evidence="6" type="ORF">Ari01nite_66780</name>
</gene>
<evidence type="ECO:0000313" key="7">
    <source>
        <dbReference type="Proteomes" id="UP000636960"/>
    </source>
</evidence>
<dbReference type="GO" id="GO:0071949">
    <property type="term" value="F:FAD binding"/>
    <property type="evidence" value="ECO:0007669"/>
    <property type="project" value="InterPro"/>
</dbReference>
<organism evidence="6 7">
    <name type="scientific">Paractinoplanes rishiriensis</name>
    <dbReference type="NCBI Taxonomy" id="1050105"/>
    <lineage>
        <taxon>Bacteria</taxon>
        <taxon>Bacillati</taxon>
        <taxon>Actinomycetota</taxon>
        <taxon>Actinomycetes</taxon>
        <taxon>Micromonosporales</taxon>
        <taxon>Micromonosporaceae</taxon>
        <taxon>Paractinoplanes</taxon>
    </lineage>
</organism>
<protein>
    <submittedName>
        <fullName evidence="6">Monooxygenase</fullName>
    </submittedName>
</protein>
<keyword evidence="2" id="KW-0274">FAD</keyword>
<dbReference type="EMBL" id="BOMV01000071">
    <property type="protein sequence ID" value="GIE99213.1"/>
    <property type="molecule type" value="Genomic_DNA"/>
</dbReference>
<keyword evidence="4 6" id="KW-0503">Monooxygenase</keyword>
<dbReference type="GO" id="GO:0004497">
    <property type="term" value="F:monooxygenase activity"/>
    <property type="evidence" value="ECO:0007669"/>
    <property type="project" value="UniProtKB-KW"/>
</dbReference>
<dbReference type="PRINTS" id="PR00420">
    <property type="entry name" value="RNGMNOXGNASE"/>
</dbReference>
<proteinExistence type="predicted"/>
<dbReference type="Gene3D" id="3.50.50.60">
    <property type="entry name" value="FAD/NAD(P)-binding domain"/>
    <property type="match status" value="1"/>
</dbReference>
<dbReference type="AlphaFoldDB" id="A0A919K618"/>
<name>A0A919K618_9ACTN</name>
<evidence type="ECO:0000256" key="2">
    <source>
        <dbReference type="ARBA" id="ARBA00022827"/>
    </source>
</evidence>
<feature type="domain" description="FAD-binding" evidence="5">
    <location>
        <begin position="298"/>
        <end position="339"/>
    </location>
</feature>
<feature type="domain" description="FAD-binding" evidence="5">
    <location>
        <begin position="5"/>
        <end position="167"/>
    </location>
</feature>
<dbReference type="InterPro" id="IPR036188">
    <property type="entry name" value="FAD/NAD-bd_sf"/>
</dbReference>
<sequence length="408" mass="42693">MDAMRVGIAGGGIGGLALAHGLRRQGFETVVFERDARPRDTAGYRLHLTPASLGALRGLLPPGLAAAIEGTAAAPGTFRQIAVLDHRGRTRIRLPIPGADNLLIGRRPLRELLARGLGDVVRWGTRVTAVREHPGGVTVHTGDGPATELDVLVGADGIRSVVTQHLTGRPAARPAGVAAIAGTVQLCDRPVAAPADLRRGLGLAIGPRGTGMFLAAHHPRTGDLPDGVIRERPYLVWSVAAPLDRFSADVTGMRPELLLAEALALTARWSPGYRDLLAASDPGSVAAFPFVFPGALGPWRSDRITLIGDAVHPMPPTAGAGASTALVDAGHLSADLAEASVPVALARFQNRMLAYAPAAVDEARPALDWQRRLANPLLRVLAVEVAFPLVAAVTAPWSRQYPDGSRGV</sequence>
<evidence type="ECO:0000259" key="5">
    <source>
        <dbReference type="Pfam" id="PF01494"/>
    </source>
</evidence>
<dbReference type="PANTHER" id="PTHR47178:SF6">
    <property type="entry name" value="FAD-BINDING DOMAIN-CONTAINING PROTEIN"/>
    <property type="match status" value="1"/>
</dbReference>
<evidence type="ECO:0000313" key="6">
    <source>
        <dbReference type="EMBL" id="GIE99213.1"/>
    </source>
</evidence>
<keyword evidence="3" id="KW-0560">Oxidoreductase</keyword>
<comment type="caution">
    <text evidence="6">The sequence shown here is derived from an EMBL/GenBank/DDBJ whole genome shotgun (WGS) entry which is preliminary data.</text>
</comment>
<dbReference type="PANTHER" id="PTHR47178">
    <property type="entry name" value="MONOOXYGENASE, FAD-BINDING"/>
    <property type="match status" value="1"/>
</dbReference>
<evidence type="ECO:0000256" key="3">
    <source>
        <dbReference type="ARBA" id="ARBA00023002"/>
    </source>
</evidence>
<dbReference type="Pfam" id="PF01494">
    <property type="entry name" value="FAD_binding_3"/>
    <property type="match status" value="2"/>
</dbReference>
<accession>A0A919K618</accession>
<keyword evidence="1" id="KW-0285">Flavoprotein</keyword>
<reference evidence="6" key="1">
    <citation type="submission" date="2021-01" db="EMBL/GenBank/DDBJ databases">
        <title>Whole genome shotgun sequence of Actinoplanes rishiriensis NBRC 108556.</title>
        <authorList>
            <person name="Komaki H."/>
            <person name="Tamura T."/>
        </authorList>
    </citation>
    <scope>NUCLEOTIDE SEQUENCE</scope>
    <source>
        <strain evidence="6">NBRC 108556</strain>
    </source>
</reference>
<dbReference type="Proteomes" id="UP000636960">
    <property type="component" value="Unassembled WGS sequence"/>
</dbReference>
<dbReference type="InterPro" id="IPR002938">
    <property type="entry name" value="FAD-bd"/>
</dbReference>
<dbReference type="SUPFAM" id="SSF51905">
    <property type="entry name" value="FAD/NAD(P)-binding domain"/>
    <property type="match status" value="1"/>
</dbReference>
<evidence type="ECO:0000256" key="4">
    <source>
        <dbReference type="ARBA" id="ARBA00023033"/>
    </source>
</evidence>